<dbReference type="PANTHER" id="PTHR34227">
    <property type="entry name" value="CHAPERONE PROTEIN YCDY"/>
    <property type="match status" value="1"/>
</dbReference>
<dbReference type="Gene3D" id="1.10.3480.10">
    <property type="entry name" value="TorD-like"/>
    <property type="match status" value="1"/>
</dbReference>
<dbReference type="EMBL" id="WAJS01000002">
    <property type="protein sequence ID" value="KAB1651384.1"/>
    <property type="molecule type" value="Genomic_DNA"/>
</dbReference>
<dbReference type="PANTHER" id="PTHR34227:SF1">
    <property type="entry name" value="DIMETHYL SULFOXIDE REDUCTASE CHAPERONE-RELATED"/>
    <property type="match status" value="1"/>
</dbReference>
<evidence type="ECO:0000313" key="3">
    <source>
        <dbReference type="EMBL" id="KAB1651384.1"/>
    </source>
</evidence>
<protein>
    <submittedName>
        <fullName evidence="3">Molecular chaperone TorD family protein</fullName>
    </submittedName>
</protein>
<name>A0A7C8FXY8_9ACTN</name>
<evidence type="ECO:0000256" key="1">
    <source>
        <dbReference type="ARBA" id="ARBA00023186"/>
    </source>
</evidence>
<gene>
    <name evidence="3" type="ORF">F8D48_01080</name>
</gene>
<dbReference type="InterPro" id="IPR036411">
    <property type="entry name" value="TorD-like_sf"/>
</dbReference>
<dbReference type="InterPro" id="IPR050289">
    <property type="entry name" value="TorD/DmsD_chaperones"/>
</dbReference>
<evidence type="ECO:0000256" key="2">
    <source>
        <dbReference type="SAM" id="MobiDB-lite"/>
    </source>
</evidence>
<evidence type="ECO:0000313" key="4">
    <source>
        <dbReference type="Proteomes" id="UP000479639"/>
    </source>
</evidence>
<dbReference type="SUPFAM" id="SSF89155">
    <property type="entry name" value="TorD-like"/>
    <property type="match status" value="1"/>
</dbReference>
<keyword evidence="4" id="KW-1185">Reference proteome</keyword>
<dbReference type="Pfam" id="PF02613">
    <property type="entry name" value="Nitrate_red_del"/>
    <property type="match status" value="1"/>
</dbReference>
<comment type="caution">
    <text evidence="3">The sequence shown here is derived from an EMBL/GenBank/DDBJ whole genome shotgun (WGS) entry which is preliminary data.</text>
</comment>
<reference evidence="3 4" key="1">
    <citation type="submission" date="2019-09" db="EMBL/GenBank/DDBJ databases">
        <title>Whole genome shotgun sequencing (WGS) of Ellagibacter isourolithinifaciens DSM 104140(T) and Adlercreutzia muris DSM 29508(T).</title>
        <authorList>
            <person name="Stoll D.A."/>
            <person name="Danylec N."/>
            <person name="Huch M."/>
        </authorList>
    </citation>
    <scope>NUCLEOTIDE SEQUENCE [LARGE SCALE GENOMIC DNA]</scope>
    <source>
        <strain evidence="3 4">DSM 29508</strain>
    </source>
</reference>
<keyword evidence="1" id="KW-0143">Chaperone</keyword>
<dbReference type="InterPro" id="IPR020945">
    <property type="entry name" value="DMSO/NO3_reduct_chaperone"/>
</dbReference>
<dbReference type="AlphaFoldDB" id="A0A7C8FXY8"/>
<accession>A0A7C8FXY8</accession>
<sequence>MAGTISAPAPRGARPKETPMNTPELSALMEERALGYRFLARAFRAAPDAAFVGAVLSAADANAEGPLAPFYAEADEADGETLRIDLAADYNQLFLGMSAHPVAPYESVYTSEEGLLMQKARDEALRVYRLWGLRVPESFDLPEDHIALELELMACLADRTRAAAEAGEDPTGLIAAQRAFLSEHLGWAAALCDDVEKRARTAFYYGIAGLTREHLAADEAVLGSL</sequence>
<feature type="region of interest" description="Disordered" evidence="2">
    <location>
        <begin position="1"/>
        <end position="21"/>
    </location>
</feature>
<organism evidence="3 4">
    <name type="scientific">Adlercreutzia muris</name>
    <dbReference type="NCBI Taxonomy" id="1796610"/>
    <lineage>
        <taxon>Bacteria</taxon>
        <taxon>Bacillati</taxon>
        <taxon>Actinomycetota</taxon>
        <taxon>Coriobacteriia</taxon>
        <taxon>Eggerthellales</taxon>
        <taxon>Eggerthellaceae</taxon>
        <taxon>Adlercreutzia</taxon>
    </lineage>
</organism>
<proteinExistence type="predicted"/>
<dbReference type="Proteomes" id="UP000479639">
    <property type="component" value="Unassembled WGS sequence"/>
</dbReference>